<sequence length="493" mass="55424">MKRLLLINPRITSNARFPLAVMHLAAALKGRYETRILDGNLDRHLPETAAAAVREGGYAAVGLSVMGGPQLPAALAVSRAIRAAAPGLPIVWGGYFPTLCTDAALNSDCVDYALRGQGEQGLVELLDALTEDKPLDQVAGLSWRPEGGEVVHNADRAFSTAPLQMDVSYDEVDDPQRYLGPTYLGRRTTGYQAALGCRYRCSFCGVAAMFRGKTALPEAERLERDLRGLQARFGADSVQFYDHNFFDREVDMQPLLEVLARLQMPWWCYARADALQGLSASSWALVRRSRLRMAYIGAESPNDSLLRDMRKGTRSDQTLAVVETCRANGVVPELSFMLAPPQDPEGETERTFDFIRQVKRLHPAAEIMLHIHTPLPPRRLGDGRWTPRDPALPKGFTFPDSADAWAQKEWVDYWCHKDAPWLSPALRERIRDFRTVLGCRFPTLTDIRAPGWQRAALRAASAWRYRLARYDQPRELRWLERAVKLWDPQLNAL</sequence>
<organism evidence="10 11">
    <name type="scientific">Roseateles saccharophilus</name>
    <name type="common">Pseudomonas saccharophila</name>
    <dbReference type="NCBI Taxonomy" id="304"/>
    <lineage>
        <taxon>Bacteria</taxon>
        <taxon>Pseudomonadati</taxon>
        <taxon>Pseudomonadota</taxon>
        <taxon>Betaproteobacteria</taxon>
        <taxon>Burkholderiales</taxon>
        <taxon>Sphaerotilaceae</taxon>
        <taxon>Roseateles</taxon>
    </lineage>
</organism>
<dbReference type="InterPro" id="IPR058240">
    <property type="entry name" value="rSAM_sf"/>
</dbReference>
<dbReference type="SMART" id="SM00729">
    <property type="entry name" value="Elp3"/>
    <property type="match status" value="1"/>
</dbReference>
<evidence type="ECO:0000259" key="9">
    <source>
        <dbReference type="PROSITE" id="PS51918"/>
    </source>
</evidence>
<dbReference type="InterPro" id="IPR051198">
    <property type="entry name" value="BchE-like"/>
</dbReference>
<dbReference type="InterPro" id="IPR006638">
    <property type="entry name" value="Elp3/MiaA/NifB-like_rSAM"/>
</dbReference>
<accession>A0ABU1YTQ1</accession>
<evidence type="ECO:0000313" key="10">
    <source>
        <dbReference type="EMBL" id="MDR7271551.1"/>
    </source>
</evidence>
<dbReference type="PANTHER" id="PTHR43409">
    <property type="entry name" value="ANAEROBIC MAGNESIUM-PROTOPORPHYRIN IX MONOMETHYL ESTER CYCLASE-RELATED"/>
    <property type="match status" value="1"/>
</dbReference>
<dbReference type="SFLD" id="SFLDS00029">
    <property type="entry name" value="Radical_SAM"/>
    <property type="match status" value="1"/>
</dbReference>
<dbReference type="CDD" id="cd01335">
    <property type="entry name" value="Radical_SAM"/>
    <property type="match status" value="1"/>
</dbReference>
<keyword evidence="7" id="KW-0411">Iron-sulfur</keyword>
<dbReference type="PROSITE" id="PS51918">
    <property type="entry name" value="RADICAL_SAM"/>
    <property type="match status" value="1"/>
</dbReference>
<keyword evidence="3" id="KW-0808">Transferase</keyword>
<dbReference type="PANTHER" id="PTHR43409:SF7">
    <property type="entry name" value="BLL1977 PROTEIN"/>
    <property type="match status" value="1"/>
</dbReference>
<evidence type="ECO:0000256" key="6">
    <source>
        <dbReference type="ARBA" id="ARBA00023004"/>
    </source>
</evidence>
<evidence type="ECO:0000259" key="8">
    <source>
        <dbReference type="PROSITE" id="PS51332"/>
    </source>
</evidence>
<dbReference type="Gene3D" id="3.80.30.20">
    <property type="entry name" value="tm_1862 like domain"/>
    <property type="match status" value="1"/>
</dbReference>
<dbReference type="Pfam" id="PF04055">
    <property type="entry name" value="Radical_SAM"/>
    <property type="match status" value="1"/>
</dbReference>
<dbReference type="PROSITE" id="PS51332">
    <property type="entry name" value="B12_BINDING"/>
    <property type="match status" value="1"/>
</dbReference>
<comment type="cofactor">
    <cofactor evidence="1">
        <name>[4Fe-4S] cluster</name>
        <dbReference type="ChEBI" id="CHEBI:49883"/>
    </cofactor>
</comment>
<dbReference type="InterPro" id="IPR034466">
    <property type="entry name" value="Methyltransferase_Class_B"/>
</dbReference>
<dbReference type="Proteomes" id="UP001180453">
    <property type="component" value="Unassembled WGS sequence"/>
</dbReference>
<keyword evidence="2" id="KW-0489">Methyltransferase</keyword>
<evidence type="ECO:0000256" key="3">
    <source>
        <dbReference type="ARBA" id="ARBA00022679"/>
    </source>
</evidence>
<dbReference type="SFLD" id="SFLDG01082">
    <property type="entry name" value="B12-binding_domain_containing"/>
    <property type="match status" value="1"/>
</dbReference>
<evidence type="ECO:0000256" key="4">
    <source>
        <dbReference type="ARBA" id="ARBA00022691"/>
    </source>
</evidence>
<keyword evidence="6" id="KW-0408">Iron</keyword>
<dbReference type="SUPFAM" id="SSF52242">
    <property type="entry name" value="Cobalamin (vitamin B12)-binding domain"/>
    <property type="match status" value="1"/>
</dbReference>
<feature type="domain" description="Radical SAM core" evidence="9">
    <location>
        <begin position="183"/>
        <end position="412"/>
    </location>
</feature>
<dbReference type="SUPFAM" id="SSF102114">
    <property type="entry name" value="Radical SAM enzymes"/>
    <property type="match status" value="1"/>
</dbReference>
<reference evidence="10 11" key="1">
    <citation type="submission" date="2023-07" db="EMBL/GenBank/DDBJ databases">
        <title>Sorghum-associated microbial communities from plants grown in Nebraska, USA.</title>
        <authorList>
            <person name="Schachtman D."/>
        </authorList>
    </citation>
    <scope>NUCLEOTIDE SEQUENCE [LARGE SCALE GENOMIC DNA]</scope>
    <source>
        <strain evidence="10 11">BE314</strain>
    </source>
</reference>
<dbReference type="Gene3D" id="3.40.50.280">
    <property type="entry name" value="Cobalamin-binding domain"/>
    <property type="match status" value="1"/>
</dbReference>
<keyword evidence="4" id="KW-0949">S-adenosyl-L-methionine</keyword>
<dbReference type="InterPro" id="IPR006158">
    <property type="entry name" value="Cobalamin-bd"/>
</dbReference>
<keyword evidence="5" id="KW-0479">Metal-binding</keyword>
<dbReference type="Pfam" id="PF02310">
    <property type="entry name" value="B12-binding"/>
    <property type="match status" value="1"/>
</dbReference>
<proteinExistence type="predicted"/>
<evidence type="ECO:0000256" key="2">
    <source>
        <dbReference type="ARBA" id="ARBA00022603"/>
    </source>
</evidence>
<dbReference type="InterPro" id="IPR023404">
    <property type="entry name" value="rSAM_horseshoe"/>
</dbReference>
<dbReference type="InterPro" id="IPR007197">
    <property type="entry name" value="rSAM"/>
</dbReference>
<evidence type="ECO:0000256" key="1">
    <source>
        <dbReference type="ARBA" id="ARBA00001966"/>
    </source>
</evidence>
<feature type="domain" description="B12-binding" evidence="8">
    <location>
        <begin position="1"/>
        <end position="136"/>
    </location>
</feature>
<dbReference type="InterPro" id="IPR036724">
    <property type="entry name" value="Cobalamin-bd_sf"/>
</dbReference>
<name>A0ABU1YTQ1_ROSSA</name>
<evidence type="ECO:0000256" key="5">
    <source>
        <dbReference type="ARBA" id="ARBA00022723"/>
    </source>
</evidence>
<evidence type="ECO:0000313" key="11">
    <source>
        <dbReference type="Proteomes" id="UP001180453"/>
    </source>
</evidence>
<gene>
    <name evidence="10" type="ORF">J2X20_004219</name>
</gene>
<evidence type="ECO:0000256" key="7">
    <source>
        <dbReference type="ARBA" id="ARBA00023014"/>
    </source>
</evidence>
<protein>
    <submittedName>
        <fullName evidence="10">Radical SAM superfamily enzyme YgiQ (UPF0313 family)</fullName>
    </submittedName>
</protein>
<dbReference type="EMBL" id="JAVDXU010000003">
    <property type="protein sequence ID" value="MDR7271551.1"/>
    <property type="molecule type" value="Genomic_DNA"/>
</dbReference>
<comment type="caution">
    <text evidence="10">The sequence shown here is derived from an EMBL/GenBank/DDBJ whole genome shotgun (WGS) entry which is preliminary data.</text>
</comment>
<dbReference type="SFLD" id="SFLDG01123">
    <property type="entry name" value="methyltransferase_(Class_B)"/>
    <property type="match status" value="1"/>
</dbReference>
<dbReference type="RefSeq" id="WP_310268972.1">
    <property type="nucleotide sequence ID" value="NZ_JAVDXU010000003.1"/>
</dbReference>
<keyword evidence="11" id="KW-1185">Reference proteome</keyword>